<proteinExistence type="predicted"/>
<dbReference type="SUPFAM" id="SSF53098">
    <property type="entry name" value="Ribonuclease H-like"/>
    <property type="match status" value="1"/>
</dbReference>
<gene>
    <name evidence="2" type="ORF">RhiirA1_479226</name>
</gene>
<accession>A0A2N0QQY3</accession>
<comment type="caution">
    <text evidence="2">The sequence shown here is derived from an EMBL/GenBank/DDBJ whole genome shotgun (WGS) entry which is preliminary data.</text>
</comment>
<dbReference type="Proteomes" id="UP000232688">
    <property type="component" value="Unassembled WGS sequence"/>
</dbReference>
<organism evidence="2 3">
    <name type="scientific">Rhizophagus irregularis</name>
    <dbReference type="NCBI Taxonomy" id="588596"/>
    <lineage>
        <taxon>Eukaryota</taxon>
        <taxon>Fungi</taxon>
        <taxon>Fungi incertae sedis</taxon>
        <taxon>Mucoromycota</taxon>
        <taxon>Glomeromycotina</taxon>
        <taxon>Glomeromycetes</taxon>
        <taxon>Glomerales</taxon>
        <taxon>Glomeraceae</taxon>
        <taxon>Rhizophagus</taxon>
    </lineage>
</organism>
<feature type="domain" description="DUF659" evidence="1">
    <location>
        <begin position="60"/>
        <end position="184"/>
    </location>
</feature>
<dbReference type="AlphaFoldDB" id="A0A2N0QQY3"/>
<dbReference type="Pfam" id="PF04937">
    <property type="entry name" value="DUF659"/>
    <property type="match status" value="1"/>
</dbReference>
<dbReference type="InterPro" id="IPR052717">
    <property type="entry name" value="Vacuolar_transposase_reg"/>
</dbReference>
<feature type="non-terminal residue" evidence="2">
    <location>
        <position position="347"/>
    </location>
</feature>
<sequence>MATELEVSPILGKQKKRQDKVTKKRKLSSGQQYMDNYHDSTDLPDELAQVNNKVKIEIESETNLTITFDGWTSHIYRSIWNFIVITPSRKKYLYQLSDLSECLHTAEYLSSVIEKVIVDIEIDQISAVVSDNASNVKKACEIIQDKFPTIKNVRCIMHCINLIACDIVKEEFGDRKADCWRWVEIILQNTLDYGKKTVLALEAKSATLADCFLSLAKLAAMLNKSRFRSAALKKVSLKKIIKCVVAIDEEDPFDLDLSIAKQSSLNWWKLIATDPKPELLPKVVCYLLSICPNSATCERGFSTLGWLFERRLNLKLTTLESMYKLITYWKSNSKTELDYYGVDQRKN</sequence>
<reference evidence="2 3" key="1">
    <citation type="submission" date="2017-10" db="EMBL/GenBank/DDBJ databases">
        <title>Extensive intraspecific genome diversity in a model arbuscular mycorrhizal fungus.</title>
        <authorList>
            <person name="Chen E.C.H."/>
            <person name="Morin E."/>
            <person name="Baudet D."/>
            <person name="Noel J."/>
            <person name="Ndikumana S."/>
            <person name="Charron P."/>
            <person name="St-Onge C."/>
            <person name="Giorgi J."/>
            <person name="Grigoriev I.V."/>
            <person name="Roux C."/>
            <person name="Martin F.M."/>
            <person name="Corradi N."/>
        </authorList>
    </citation>
    <scope>NUCLEOTIDE SEQUENCE [LARGE SCALE GENOMIC DNA]</scope>
    <source>
        <strain evidence="2 3">A1</strain>
    </source>
</reference>
<reference evidence="2 3" key="2">
    <citation type="submission" date="2017-10" db="EMBL/GenBank/DDBJ databases">
        <title>Genome analyses suggest a sexual origin of heterokaryosis in a supposedly ancient asexual fungus.</title>
        <authorList>
            <person name="Corradi N."/>
            <person name="Sedzielewska K."/>
            <person name="Noel J."/>
            <person name="Charron P."/>
            <person name="Farinelli L."/>
            <person name="Marton T."/>
            <person name="Kruger M."/>
            <person name="Pelin A."/>
            <person name="Brachmann A."/>
            <person name="Corradi N."/>
        </authorList>
    </citation>
    <scope>NUCLEOTIDE SEQUENCE [LARGE SCALE GENOMIC DNA]</scope>
    <source>
        <strain evidence="2 3">A1</strain>
    </source>
</reference>
<evidence type="ECO:0000259" key="1">
    <source>
        <dbReference type="Pfam" id="PF04937"/>
    </source>
</evidence>
<dbReference type="PANTHER" id="PTHR46169">
    <property type="entry name" value="DNA REPLICATION-RELATED ELEMENT FACTOR, ISOFORM A"/>
    <property type="match status" value="1"/>
</dbReference>
<name>A0A2N0QQY3_9GLOM</name>
<protein>
    <recommendedName>
        <fullName evidence="1">DUF659 domain-containing protein</fullName>
    </recommendedName>
</protein>
<dbReference type="VEuPathDB" id="FungiDB:RhiirA1_479226"/>
<dbReference type="InterPro" id="IPR007021">
    <property type="entry name" value="DUF659"/>
</dbReference>
<dbReference type="VEuPathDB" id="FungiDB:RhiirFUN_000152"/>
<dbReference type="PANTHER" id="PTHR46169:SF29">
    <property type="entry name" value="DNA REPLICATION-RELATED ELEMENT FACTOR, ISOFORM A"/>
    <property type="match status" value="1"/>
</dbReference>
<evidence type="ECO:0000313" key="3">
    <source>
        <dbReference type="Proteomes" id="UP000232688"/>
    </source>
</evidence>
<evidence type="ECO:0000313" key="2">
    <source>
        <dbReference type="EMBL" id="PKC53468.1"/>
    </source>
</evidence>
<dbReference type="EMBL" id="LLXH01004185">
    <property type="protein sequence ID" value="PKC53468.1"/>
    <property type="molecule type" value="Genomic_DNA"/>
</dbReference>
<dbReference type="InterPro" id="IPR012337">
    <property type="entry name" value="RNaseH-like_sf"/>
</dbReference>
<dbReference type="GO" id="GO:0005634">
    <property type="term" value="C:nucleus"/>
    <property type="evidence" value="ECO:0007669"/>
    <property type="project" value="TreeGrafter"/>
</dbReference>
<dbReference type="GO" id="GO:0006357">
    <property type="term" value="P:regulation of transcription by RNA polymerase II"/>
    <property type="evidence" value="ECO:0007669"/>
    <property type="project" value="TreeGrafter"/>
</dbReference>